<feature type="compositionally biased region" description="Low complexity" evidence="6">
    <location>
        <begin position="298"/>
        <end position="320"/>
    </location>
</feature>
<comment type="similarity">
    <text evidence="5">Belongs to the SAT4 family.</text>
</comment>
<organism evidence="9 10">
    <name type="scientific">Parachaetomium inaequale</name>
    <dbReference type="NCBI Taxonomy" id="2588326"/>
    <lineage>
        <taxon>Eukaryota</taxon>
        <taxon>Fungi</taxon>
        <taxon>Dikarya</taxon>
        <taxon>Ascomycota</taxon>
        <taxon>Pezizomycotina</taxon>
        <taxon>Sordariomycetes</taxon>
        <taxon>Sordariomycetidae</taxon>
        <taxon>Sordariales</taxon>
        <taxon>Chaetomiaceae</taxon>
        <taxon>Parachaetomium</taxon>
    </lineage>
</organism>
<keyword evidence="3 7" id="KW-1133">Transmembrane helix</keyword>
<evidence type="ECO:0000256" key="6">
    <source>
        <dbReference type="SAM" id="MobiDB-lite"/>
    </source>
</evidence>
<feature type="domain" description="Rhodopsin" evidence="8">
    <location>
        <begin position="41"/>
        <end position="281"/>
    </location>
</feature>
<keyword evidence="10" id="KW-1185">Reference proteome</keyword>
<evidence type="ECO:0000256" key="3">
    <source>
        <dbReference type="ARBA" id="ARBA00022989"/>
    </source>
</evidence>
<keyword evidence="2 7" id="KW-0812">Transmembrane</keyword>
<evidence type="ECO:0000256" key="5">
    <source>
        <dbReference type="ARBA" id="ARBA00038359"/>
    </source>
</evidence>
<evidence type="ECO:0000256" key="7">
    <source>
        <dbReference type="SAM" id="Phobius"/>
    </source>
</evidence>
<dbReference type="PANTHER" id="PTHR33048:SF167">
    <property type="entry name" value="INTEGRAL MEMBRANE PROTEIN"/>
    <property type="match status" value="1"/>
</dbReference>
<keyword evidence="4 7" id="KW-0472">Membrane</keyword>
<feature type="transmembrane region" description="Helical" evidence="7">
    <location>
        <begin position="255"/>
        <end position="275"/>
    </location>
</feature>
<evidence type="ECO:0000259" key="8">
    <source>
        <dbReference type="Pfam" id="PF20684"/>
    </source>
</evidence>
<evidence type="ECO:0000256" key="1">
    <source>
        <dbReference type="ARBA" id="ARBA00004141"/>
    </source>
</evidence>
<reference evidence="10" key="1">
    <citation type="journal article" date="2023" name="Mol. Phylogenet. Evol.">
        <title>Genome-scale phylogeny and comparative genomics of the fungal order Sordariales.</title>
        <authorList>
            <person name="Hensen N."/>
            <person name="Bonometti L."/>
            <person name="Westerberg I."/>
            <person name="Brannstrom I.O."/>
            <person name="Guillou S."/>
            <person name="Cros-Aarteil S."/>
            <person name="Calhoun S."/>
            <person name="Haridas S."/>
            <person name="Kuo A."/>
            <person name="Mondo S."/>
            <person name="Pangilinan J."/>
            <person name="Riley R."/>
            <person name="LaButti K."/>
            <person name="Andreopoulos B."/>
            <person name="Lipzen A."/>
            <person name="Chen C."/>
            <person name="Yan M."/>
            <person name="Daum C."/>
            <person name="Ng V."/>
            <person name="Clum A."/>
            <person name="Steindorff A."/>
            <person name="Ohm R.A."/>
            <person name="Martin F."/>
            <person name="Silar P."/>
            <person name="Natvig D.O."/>
            <person name="Lalanne C."/>
            <person name="Gautier V."/>
            <person name="Ament-Velasquez S.L."/>
            <person name="Kruys A."/>
            <person name="Hutchinson M.I."/>
            <person name="Powell A.J."/>
            <person name="Barry K."/>
            <person name="Miller A.N."/>
            <person name="Grigoriev I.V."/>
            <person name="Debuchy R."/>
            <person name="Gladieux P."/>
            <person name="Hiltunen Thoren M."/>
            <person name="Johannesson H."/>
        </authorList>
    </citation>
    <scope>NUCLEOTIDE SEQUENCE [LARGE SCALE GENOMIC DNA]</scope>
    <source>
        <strain evidence="10">CBS 284.82</strain>
    </source>
</reference>
<evidence type="ECO:0000256" key="4">
    <source>
        <dbReference type="ARBA" id="ARBA00023136"/>
    </source>
</evidence>
<name>A0AAN6PBY8_9PEZI</name>
<feature type="transmembrane region" description="Helical" evidence="7">
    <location>
        <begin position="57"/>
        <end position="76"/>
    </location>
</feature>
<comment type="subcellular location">
    <subcellularLocation>
        <location evidence="1">Membrane</location>
        <topology evidence="1">Multi-pass membrane protein</topology>
    </subcellularLocation>
</comment>
<feature type="transmembrane region" description="Helical" evidence="7">
    <location>
        <begin position="23"/>
        <end position="45"/>
    </location>
</feature>
<evidence type="ECO:0000256" key="2">
    <source>
        <dbReference type="ARBA" id="ARBA00022692"/>
    </source>
</evidence>
<feature type="transmembrane region" description="Helical" evidence="7">
    <location>
        <begin position="177"/>
        <end position="203"/>
    </location>
</feature>
<dbReference type="InterPro" id="IPR049326">
    <property type="entry name" value="Rhodopsin_dom_fungi"/>
</dbReference>
<gene>
    <name evidence="9" type="ORF">C8A01DRAFT_17792</name>
</gene>
<dbReference type="EMBL" id="MU854440">
    <property type="protein sequence ID" value="KAK4038088.1"/>
    <property type="molecule type" value="Genomic_DNA"/>
</dbReference>
<dbReference type="Pfam" id="PF20684">
    <property type="entry name" value="Fung_rhodopsin"/>
    <property type="match status" value="1"/>
</dbReference>
<evidence type="ECO:0000313" key="9">
    <source>
        <dbReference type="EMBL" id="KAK4038088.1"/>
    </source>
</evidence>
<feature type="transmembrane region" description="Helical" evidence="7">
    <location>
        <begin position="215"/>
        <end position="235"/>
    </location>
</feature>
<dbReference type="PANTHER" id="PTHR33048">
    <property type="entry name" value="PTH11-LIKE INTEGRAL MEMBRANE PROTEIN (AFU_ORTHOLOGUE AFUA_5G11245)"/>
    <property type="match status" value="1"/>
</dbReference>
<feature type="transmembrane region" description="Helical" evidence="7">
    <location>
        <begin position="137"/>
        <end position="157"/>
    </location>
</feature>
<evidence type="ECO:0000313" key="10">
    <source>
        <dbReference type="Proteomes" id="UP001303115"/>
    </source>
</evidence>
<comment type="caution">
    <text evidence="9">The sequence shown here is derived from an EMBL/GenBank/DDBJ whole genome shotgun (WGS) entry which is preliminary data.</text>
</comment>
<dbReference type="GO" id="GO:0016020">
    <property type="term" value="C:membrane"/>
    <property type="evidence" value="ECO:0007669"/>
    <property type="project" value="UniProtKB-SubCell"/>
</dbReference>
<proteinExistence type="inferred from homology"/>
<feature type="region of interest" description="Disordered" evidence="6">
    <location>
        <begin position="297"/>
        <end position="342"/>
    </location>
</feature>
<dbReference type="InterPro" id="IPR052337">
    <property type="entry name" value="SAT4-like"/>
</dbReference>
<sequence length="426" mass="46514">MSSASGSAPQIDPARAAESNTGMILGVLTVFHAIALVFVALRVYARAVVIKTFGKDDIFMVLSALCAIGGWSVFILQAQHGLGKHQETISQDDMIIFQHAGFWQSIISANWALGFLKISIGFNLLRLSSSKWYSWSLWATIVFVCCYTFMGMMTFLLYCQPMEGYWNVAVKPKCYSISLFVTFALINTSFNIFTDVLFATFPIPIIWTLKMKRKLKLYLVAILSLGYFAVAMGIVKSVYQIAFARQADKTFNQSIQFFGFLQLQLGIIAACATSLKPLFRRILKLSSTDRYYNTPGARYGYGSRSRGNNNDRNTGNRGTAAGTGTGRGTGRKKGPSANEYDMELETRLRASGDGREDLGNSKGGTYSTATSFYKHGSADGSGSEEMILGAGGGPGPTLTPPPHALTTDEAAVRGIVRTTEVMVTVR</sequence>
<feature type="transmembrane region" description="Helical" evidence="7">
    <location>
        <begin position="96"/>
        <end position="116"/>
    </location>
</feature>
<dbReference type="Proteomes" id="UP001303115">
    <property type="component" value="Unassembled WGS sequence"/>
</dbReference>
<protein>
    <recommendedName>
        <fullName evidence="8">Rhodopsin domain-containing protein</fullName>
    </recommendedName>
</protein>
<accession>A0AAN6PBY8</accession>
<dbReference type="AlphaFoldDB" id="A0AAN6PBY8"/>